<evidence type="ECO:0000313" key="2">
    <source>
        <dbReference type="Proteomes" id="UP001180737"/>
    </source>
</evidence>
<protein>
    <submittedName>
        <fullName evidence="1">Uncharacterized protein</fullName>
    </submittedName>
</protein>
<dbReference type="EMBL" id="JAVRFJ010000017">
    <property type="protein sequence ID" value="MDT0569858.1"/>
    <property type="molecule type" value="Genomic_DNA"/>
</dbReference>
<evidence type="ECO:0000313" key="1">
    <source>
        <dbReference type="EMBL" id="MDT0569858.1"/>
    </source>
</evidence>
<gene>
    <name evidence="1" type="ORF">RM704_20695</name>
</gene>
<dbReference type="Proteomes" id="UP001180737">
    <property type="component" value="Unassembled WGS sequence"/>
</dbReference>
<name>A0ABU2YZV8_9ACTN</name>
<dbReference type="RefSeq" id="WP_311590984.1">
    <property type="nucleotide sequence ID" value="NZ_JAVRFJ010000017.1"/>
</dbReference>
<reference evidence="1" key="1">
    <citation type="submission" date="2024-05" db="EMBL/GenBank/DDBJ databases">
        <title>30 novel species of actinomycetes from the DSMZ collection.</title>
        <authorList>
            <person name="Nouioui I."/>
        </authorList>
    </citation>
    <scope>NUCLEOTIDE SEQUENCE</scope>
    <source>
        <strain evidence="1">DSM 3412</strain>
    </source>
</reference>
<accession>A0ABU2YZV8</accession>
<proteinExistence type="predicted"/>
<organism evidence="1 2">
    <name type="scientific">Streptomyces gottesmaniae</name>
    <dbReference type="NCBI Taxonomy" id="3075518"/>
    <lineage>
        <taxon>Bacteria</taxon>
        <taxon>Bacillati</taxon>
        <taxon>Actinomycetota</taxon>
        <taxon>Actinomycetes</taxon>
        <taxon>Kitasatosporales</taxon>
        <taxon>Streptomycetaceae</taxon>
        <taxon>Streptomyces</taxon>
    </lineage>
</organism>
<sequence>MTVERCDVVGYLCDHCSNEWALPVEDDLDVHDVVRVDLRNATLYGEVWQVEGDRVQVRGTGGDWLLWVERWRVIVC</sequence>
<keyword evidence="2" id="KW-1185">Reference proteome</keyword>
<comment type="caution">
    <text evidence="1">The sequence shown here is derived from an EMBL/GenBank/DDBJ whole genome shotgun (WGS) entry which is preliminary data.</text>
</comment>